<name>A0A290QN20_9BACT</name>
<dbReference type="AlphaFoldDB" id="A0A290QN20"/>
<evidence type="ECO:0000256" key="4">
    <source>
        <dbReference type="ARBA" id="ARBA00022691"/>
    </source>
</evidence>
<gene>
    <name evidence="5" type="ORF">CMV30_11010</name>
</gene>
<dbReference type="RefSeq" id="WP_096057728.1">
    <property type="nucleotide sequence ID" value="NZ_CP023344.1"/>
</dbReference>
<keyword evidence="6" id="KW-1185">Reference proteome</keyword>
<keyword evidence="2 5" id="KW-0489">Methyltransferase</keyword>
<keyword evidence="3 5" id="KW-0808">Transferase</keyword>
<dbReference type="CDD" id="cd02440">
    <property type="entry name" value="AdoMet_MTases"/>
    <property type="match status" value="1"/>
</dbReference>
<protein>
    <submittedName>
        <fullName evidence="5">Methyltransferase type 11</fullName>
    </submittedName>
</protein>
<dbReference type="Proteomes" id="UP000217265">
    <property type="component" value="Chromosome"/>
</dbReference>
<sequence length="249" mass="27609">MQPHAPIAQRYQTDAEKPEYVEKLFDAGANYYDRTVGWGFLGSGKFYRKWAQQKNGLKPGMEVLDVASGTGLVAEAASRVLGGGKNITCVDPSRGMLSHVSAKVPDATLLIGRADALPVESNQFDFLTMGYALRHVGDLDIAFAEYFRALKPGGKVLLLEVTKPQKGFRAWLFRVYFKNIYPGFTRLFTRSAAAKEMMVYYWETMDAFVPPEQILASLNRVGFEQVKRIALAGLFSEYTAVKPAAASTK</sequence>
<dbReference type="PANTHER" id="PTHR43591:SF24">
    <property type="entry name" value="2-METHOXY-6-POLYPRENYL-1,4-BENZOQUINOL METHYLASE, MITOCHONDRIAL"/>
    <property type="match status" value="1"/>
</dbReference>
<accession>A0A290QN20</accession>
<dbReference type="InterPro" id="IPR004033">
    <property type="entry name" value="UbiE/COQ5_MeTrFase"/>
</dbReference>
<proteinExistence type="predicted"/>
<evidence type="ECO:0000256" key="1">
    <source>
        <dbReference type="ARBA" id="ARBA00022428"/>
    </source>
</evidence>
<evidence type="ECO:0000313" key="6">
    <source>
        <dbReference type="Proteomes" id="UP000217265"/>
    </source>
</evidence>
<evidence type="ECO:0000313" key="5">
    <source>
        <dbReference type="EMBL" id="ATC66101.1"/>
    </source>
</evidence>
<dbReference type="PANTHER" id="PTHR43591">
    <property type="entry name" value="METHYLTRANSFERASE"/>
    <property type="match status" value="1"/>
</dbReference>
<dbReference type="OrthoDB" id="9808140at2"/>
<evidence type="ECO:0000256" key="2">
    <source>
        <dbReference type="ARBA" id="ARBA00022603"/>
    </source>
</evidence>
<dbReference type="EMBL" id="CP023344">
    <property type="protein sequence ID" value="ATC66101.1"/>
    <property type="molecule type" value="Genomic_DNA"/>
</dbReference>
<dbReference type="Gene3D" id="3.40.50.150">
    <property type="entry name" value="Vaccinia Virus protein VP39"/>
    <property type="match status" value="1"/>
</dbReference>
<dbReference type="KEGG" id="vbh:CMV30_11010"/>
<dbReference type="GO" id="GO:0009234">
    <property type="term" value="P:menaquinone biosynthetic process"/>
    <property type="evidence" value="ECO:0007669"/>
    <property type="project" value="UniProtKB-KW"/>
</dbReference>
<organism evidence="5 6">
    <name type="scientific">Nibricoccus aquaticus</name>
    <dbReference type="NCBI Taxonomy" id="2576891"/>
    <lineage>
        <taxon>Bacteria</taxon>
        <taxon>Pseudomonadati</taxon>
        <taxon>Verrucomicrobiota</taxon>
        <taxon>Opitutia</taxon>
        <taxon>Opitutales</taxon>
        <taxon>Opitutaceae</taxon>
        <taxon>Nibricoccus</taxon>
    </lineage>
</organism>
<reference evidence="5 6" key="1">
    <citation type="submission" date="2017-09" db="EMBL/GenBank/DDBJ databases">
        <title>Complete genome sequence of Verrucomicrobial strain HZ-65, isolated from freshwater.</title>
        <authorList>
            <person name="Choi A."/>
        </authorList>
    </citation>
    <scope>NUCLEOTIDE SEQUENCE [LARGE SCALE GENOMIC DNA]</scope>
    <source>
        <strain evidence="5 6">HZ-65</strain>
    </source>
</reference>
<dbReference type="Pfam" id="PF01209">
    <property type="entry name" value="Ubie_methyltran"/>
    <property type="match status" value="1"/>
</dbReference>
<dbReference type="InterPro" id="IPR029063">
    <property type="entry name" value="SAM-dependent_MTases_sf"/>
</dbReference>
<dbReference type="GO" id="GO:0032259">
    <property type="term" value="P:methylation"/>
    <property type="evidence" value="ECO:0007669"/>
    <property type="project" value="UniProtKB-KW"/>
</dbReference>
<dbReference type="GO" id="GO:0008168">
    <property type="term" value="F:methyltransferase activity"/>
    <property type="evidence" value="ECO:0007669"/>
    <property type="project" value="UniProtKB-KW"/>
</dbReference>
<dbReference type="PROSITE" id="PS51608">
    <property type="entry name" value="SAM_MT_UBIE"/>
    <property type="match status" value="1"/>
</dbReference>
<keyword evidence="1" id="KW-0474">Menaquinone biosynthesis</keyword>
<evidence type="ECO:0000256" key="3">
    <source>
        <dbReference type="ARBA" id="ARBA00022679"/>
    </source>
</evidence>
<keyword evidence="4" id="KW-0949">S-adenosyl-L-methionine</keyword>
<dbReference type="SUPFAM" id="SSF53335">
    <property type="entry name" value="S-adenosyl-L-methionine-dependent methyltransferases"/>
    <property type="match status" value="1"/>
</dbReference>